<organism evidence="2 3">
    <name type="scientific">Mucilaginibacter boryungensis</name>
    <dbReference type="NCBI Taxonomy" id="768480"/>
    <lineage>
        <taxon>Bacteria</taxon>
        <taxon>Pseudomonadati</taxon>
        <taxon>Bacteroidota</taxon>
        <taxon>Sphingobacteriia</taxon>
        <taxon>Sphingobacteriales</taxon>
        <taxon>Sphingobacteriaceae</taxon>
        <taxon>Mucilaginibacter</taxon>
    </lineage>
</organism>
<feature type="transmembrane region" description="Helical" evidence="1">
    <location>
        <begin position="90"/>
        <end position="111"/>
    </location>
</feature>
<keyword evidence="1" id="KW-0472">Membrane</keyword>
<evidence type="ECO:0000313" key="3">
    <source>
        <dbReference type="Proteomes" id="UP000632774"/>
    </source>
</evidence>
<evidence type="ECO:0000256" key="1">
    <source>
        <dbReference type="SAM" id="Phobius"/>
    </source>
</evidence>
<comment type="caution">
    <text evidence="2">The sequence shown here is derived from an EMBL/GenBank/DDBJ whole genome shotgun (WGS) entry which is preliminary data.</text>
</comment>
<evidence type="ECO:0000313" key="2">
    <source>
        <dbReference type="EMBL" id="MBE9664828.1"/>
    </source>
</evidence>
<dbReference type="InterPro" id="IPR025962">
    <property type="entry name" value="SdpI/YhfL"/>
</dbReference>
<gene>
    <name evidence="2" type="ORF">IRJ18_00550</name>
</gene>
<dbReference type="RefSeq" id="WP_194104252.1">
    <property type="nucleotide sequence ID" value="NZ_JADFFM010000001.1"/>
</dbReference>
<proteinExistence type="predicted"/>
<dbReference type="Pfam" id="PF13630">
    <property type="entry name" value="SdpI"/>
    <property type="match status" value="1"/>
</dbReference>
<accession>A0ABR9XCN0</accession>
<keyword evidence="3" id="KW-1185">Reference proteome</keyword>
<protein>
    <submittedName>
        <fullName evidence="2">SdpI family protein</fullName>
    </submittedName>
</protein>
<dbReference type="Proteomes" id="UP000632774">
    <property type="component" value="Unassembled WGS sequence"/>
</dbReference>
<feature type="transmembrane region" description="Helical" evidence="1">
    <location>
        <begin position="6"/>
        <end position="25"/>
    </location>
</feature>
<reference evidence="2 3" key="1">
    <citation type="submission" date="2020-10" db="EMBL/GenBank/DDBJ databases">
        <title>Mucilaginibacter mali sp. nov., isolated from rhizosphere soil of apple orchard.</title>
        <authorList>
            <person name="Lee J.-S."/>
            <person name="Kim H.S."/>
            <person name="Kim J.-S."/>
        </authorList>
    </citation>
    <scope>NUCLEOTIDE SEQUENCE [LARGE SCALE GENOMIC DNA]</scope>
    <source>
        <strain evidence="2 3">KCTC 23157</strain>
    </source>
</reference>
<feature type="transmembrane region" description="Helical" evidence="1">
    <location>
        <begin position="67"/>
        <end position="84"/>
    </location>
</feature>
<sequence>MGEGVAQWIIGPQLIGVVFIIAGYIQKTYPPKKINNYYGYRTPAAMKNQETWDEANRYSARVMVKTGFILLVAGFALTFLFQVIPMPPKIKFALTYLMILAAAMGSAIIMLTSTERHLEKTFEKNKE</sequence>
<dbReference type="EMBL" id="JADFFM010000001">
    <property type="protein sequence ID" value="MBE9664828.1"/>
    <property type="molecule type" value="Genomic_DNA"/>
</dbReference>
<keyword evidence="1" id="KW-0812">Transmembrane</keyword>
<keyword evidence="1" id="KW-1133">Transmembrane helix</keyword>
<name>A0ABR9XCN0_9SPHI</name>